<dbReference type="PANTHER" id="PTHR31739">
    <property type="entry name" value="ENT-COPALYL DIPHOSPHATE SYNTHASE, CHLOROPLASTIC"/>
    <property type="match status" value="1"/>
</dbReference>
<comment type="cofactor">
    <cofactor evidence="1">
        <name>Mg(2+)</name>
        <dbReference type="ChEBI" id="CHEBI:18420"/>
    </cofactor>
</comment>
<dbReference type="EMBL" id="CAUOFW020009313">
    <property type="protein sequence ID" value="CAK9185449.1"/>
    <property type="molecule type" value="Genomic_DNA"/>
</dbReference>
<dbReference type="Pfam" id="PF03936">
    <property type="entry name" value="Terpene_synth_C"/>
    <property type="match status" value="1"/>
</dbReference>
<dbReference type="InterPro" id="IPR008949">
    <property type="entry name" value="Isoprenoid_synthase_dom_sf"/>
</dbReference>
<dbReference type="FunFam" id="1.10.600.10:FF:000005">
    <property type="entry name" value="Ent-kaur-16-ene synthase, chloroplastic"/>
    <property type="match status" value="1"/>
</dbReference>
<evidence type="ECO:0000259" key="6">
    <source>
        <dbReference type="Pfam" id="PF03936"/>
    </source>
</evidence>
<dbReference type="GO" id="GO:0016838">
    <property type="term" value="F:carbon-oxygen lyase activity, acting on phosphates"/>
    <property type="evidence" value="ECO:0007669"/>
    <property type="project" value="UniProtKB-ARBA"/>
</dbReference>
<dbReference type="InterPro" id="IPR036965">
    <property type="entry name" value="Terpene_synth_N_sf"/>
</dbReference>
<evidence type="ECO:0000313" key="7">
    <source>
        <dbReference type="EMBL" id="CAK9185449.1"/>
    </source>
</evidence>
<feature type="domain" description="Terpene synthase N-terminal" evidence="5">
    <location>
        <begin position="220"/>
        <end position="396"/>
    </location>
</feature>
<dbReference type="InterPro" id="IPR001906">
    <property type="entry name" value="Terpene_synth_N"/>
</dbReference>
<accession>A0ABC8UXL7</accession>
<dbReference type="Gene3D" id="1.50.10.130">
    <property type="entry name" value="Terpene synthase, N-terminal domain"/>
    <property type="match status" value="2"/>
</dbReference>
<proteinExistence type="predicted"/>
<dbReference type="Gene3D" id="1.50.10.160">
    <property type="match status" value="1"/>
</dbReference>
<evidence type="ECO:0000256" key="1">
    <source>
        <dbReference type="ARBA" id="ARBA00001946"/>
    </source>
</evidence>
<dbReference type="GO" id="GO:0046872">
    <property type="term" value="F:metal ion binding"/>
    <property type="evidence" value="ECO:0007669"/>
    <property type="project" value="UniProtKB-KW"/>
</dbReference>
<dbReference type="PANTHER" id="PTHR31739:SF33">
    <property type="entry name" value="CIS-ABIENOL SYNTHASE, CHLOROPLASTIC"/>
    <property type="match status" value="1"/>
</dbReference>
<evidence type="ECO:0000256" key="2">
    <source>
        <dbReference type="ARBA" id="ARBA00022723"/>
    </source>
</evidence>
<dbReference type="SUPFAM" id="SSF48239">
    <property type="entry name" value="Terpenoid cyclases/Protein prenyltransferases"/>
    <property type="match status" value="2"/>
</dbReference>
<evidence type="ECO:0000313" key="8">
    <source>
        <dbReference type="Proteomes" id="UP001642360"/>
    </source>
</evidence>
<keyword evidence="4" id="KW-0456">Lyase</keyword>
<dbReference type="Pfam" id="PF01397">
    <property type="entry name" value="Terpene_synth"/>
    <property type="match status" value="1"/>
</dbReference>
<dbReference type="InterPro" id="IPR008930">
    <property type="entry name" value="Terpenoid_cyclase/PrenylTrfase"/>
</dbReference>
<evidence type="ECO:0000256" key="4">
    <source>
        <dbReference type="ARBA" id="ARBA00023239"/>
    </source>
</evidence>
<protein>
    <submittedName>
        <fullName evidence="7">Uncharacterized protein</fullName>
    </submittedName>
</protein>
<dbReference type="InterPro" id="IPR050148">
    <property type="entry name" value="Terpene_synthase-like"/>
</dbReference>
<keyword evidence="2" id="KW-0479">Metal-binding</keyword>
<dbReference type="AlphaFoldDB" id="A0ABC8UXL7"/>
<comment type="caution">
    <text evidence="7">The sequence shown here is derived from an EMBL/GenBank/DDBJ whole genome shotgun (WGS) entry which is preliminary data.</text>
</comment>
<evidence type="ECO:0000256" key="3">
    <source>
        <dbReference type="ARBA" id="ARBA00022842"/>
    </source>
</evidence>
<dbReference type="CDD" id="cd00684">
    <property type="entry name" value="Terpene_cyclase_plant_C1"/>
    <property type="match status" value="1"/>
</dbReference>
<dbReference type="InterPro" id="IPR044814">
    <property type="entry name" value="Terpene_cyclase_plant_C1"/>
</dbReference>
<keyword evidence="8" id="KW-1185">Reference proteome</keyword>
<dbReference type="InterPro" id="IPR005630">
    <property type="entry name" value="Terpene_synthase_metal-bd"/>
</dbReference>
<keyword evidence="3" id="KW-0460">Magnesium</keyword>
<organism evidence="7 8">
    <name type="scientific">Ilex paraguariensis</name>
    <name type="common">yerba mate</name>
    <dbReference type="NCBI Taxonomy" id="185542"/>
    <lineage>
        <taxon>Eukaryota</taxon>
        <taxon>Viridiplantae</taxon>
        <taxon>Streptophyta</taxon>
        <taxon>Embryophyta</taxon>
        <taxon>Tracheophyta</taxon>
        <taxon>Spermatophyta</taxon>
        <taxon>Magnoliopsida</taxon>
        <taxon>eudicotyledons</taxon>
        <taxon>Gunneridae</taxon>
        <taxon>Pentapetalae</taxon>
        <taxon>asterids</taxon>
        <taxon>campanulids</taxon>
        <taxon>Aquifoliales</taxon>
        <taxon>Aquifoliaceae</taxon>
        <taxon>Ilex</taxon>
    </lineage>
</organism>
<gene>
    <name evidence="7" type="ORF">ILEXP_LOCUS55848</name>
</gene>
<dbReference type="SUPFAM" id="SSF48576">
    <property type="entry name" value="Terpenoid synthases"/>
    <property type="match status" value="1"/>
</dbReference>
<evidence type="ECO:0000259" key="5">
    <source>
        <dbReference type="Pfam" id="PF01397"/>
    </source>
</evidence>
<reference evidence="7 8" key="1">
    <citation type="submission" date="2024-02" db="EMBL/GenBank/DDBJ databases">
        <authorList>
            <person name="Vignale AGUSTIN F."/>
            <person name="Sosa J E."/>
            <person name="Modenutti C."/>
        </authorList>
    </citation>
    <scope>NUCLEOTIDE SEQUENCE [LARGE SCALE GENOMIC DNA]</scope>
</reference>
<dbReference type="Proteomes" id="UP001642360">
    <property type="component" value="Unassembled WGS sequence"/>
</dbReference>
<dbReference type="Gene3D" id="1.10.600.10">
    <property type="entry name" value="Farnesyl Diphosphate Synthase"/>
    <property type="match status" value="1"/>
</dbReference>
<feature type="domain" description="Terpene synthase metal-binding" evidence="6">
    <location>
        <begin position="470"/>
        <end position="702"/>
    </location>
</feature>
<name>A0ABC8UXL7_9AQUA</name>
<dbReference type="SFLD" id="SFLDG01014">
    <property type="entry name" value="Terpene_Cyclase_Like_1_N-term"/>
    <property type="match status" value="1"/>
</dbReference>
<sequence length="766" mass="87615">MMSLASRSNLIHLSERKNIWGRNPLDSCLPRPVIVRAQKNAAKNVASSERGQIARISKMFDKAELSISSYDTAWVAMVPSRDCPQSPCFPECLDWVLQNQHPDGSWCLLPNHPLLIKDSLSSTLACIVALQKWKVGELLVKRGLDFIRSNSWSANDKNQYSPMGFNVIFPGMIKYAKDLELNLPLDSTFVDTMHHKQDLEIKANRGRLDYFAEGFGESYNWKNAMIHQRSNGSLFNSPATTAAGLIHLHDHKSFEYLQKILEVYKNAVPTIYPLDIYSGLCMVDRFVRLGIDRYFKNEIESILHETYRCWIQRSEEILLDITTCAMAFRLLRMNGYEISSDTNTILELYKASQIKISQEEPILDKIGVWTSSFLKKQVRSQTIEDPRLHKEVEYALQHPLGYLDRLDKRRTIEQYDIDNLQLLKTSCSGSTFYNRDLWSFSLQDFNICQAIQRKELRELERWGEVTGLGGLKFARQRIASCYFCIAATLFSPELSDARSCWAKNASLATFVDDFFDVGATKEEMLNLIELVQRWDGLSTAVYCSENVEILYSALHDTINELAAKALIQQGRCVKHHLIEVWLDFLKCMMQEDEWVRSKSATTLEEYLPNGRISIALGPTVLTTQYFLGSALSEEIVRSAEYGSLFLHMGCTARLFNDLQTSKRESEQGKLNYLSLLVLHSRGEITEDDAMETVRGIIESHRRQLLSMVVQTKGSKVPKPCKDMFWETTQVLRYFYMSSDDYTSTSKTIGDIKAVIHDQLSLAPCLS</sequence>